<dbReference type="VEuPathDB" id="TriTrypDB:ADEAN_000230100"/>
<keyword evidence="2" id="KW-1185">Reference proteome</keyword>
<sequence>MLSTVWTILMQKLRFAESIKGKVMILHHFSTVCGRILVPQRRRAFDVFATEISPLLSNSNLVCDKAFQTSYNRILRDLGPLAEEETVTTLYGIIKEKLKSATAGPVLRSLVGLLTKLVSTRRSNFLREVMALSGELEPKIFVLVLDSICAEMVGKSSGESTSVDTDPVESSIIGLLSAASRDATSANIIPSLVSCFSKVKQISISSKYIDEETGLCSSFIEALSQPTTKKILCVPYLNFLASTTVDWWEARDSVWILLNSTDPLTRSAALQAMSHAIKESRADIAVEDMTREVERLLEYFVKFSDEGCTYSLSASLNFFEAVIEKSQSADELLDYLSVFFEVLQKNKTAIANGAVCSALLSLVGKSRQLHKMFYEFVYDNVGSGNAIIRQASLKLLVQWCSHYALPNELSAVELGMFPQECEIQMPSVFLQNTVSILNYLMEEFSRYSLADDKTDFKTICTIYEFLLCANDAYTFTDPQNCAFYALPNLLLEILNYTIEMPVDVFITLLKSISAASSMTGGLTCDGQTMLSGFNIVWNLLHRCASVTDAAGTLELHCEECLLFSHVEMGDHFDATVAAIGEIAFSNKEAF</sequence>
<dbReference type="Proteomes" id="UP000515908">
    <property type="component" value="Chromosome 04"/>
</dbReference>
<dbReference type="EMBL" id="LR877148">
    <property type="protein sequence ID" value="CAD2214850.1"/>
    <property type="molecule type" value="Genomic_DNA"/>
</dbReference>
<dbReference type="SUPFAM" id="SSF48371">
    <property type="entry name" value="ARM repeat"/>
    <property type="match status" value="1"/>
</dbReference>
<proteinExistence type="predicted"/>
<dbReference type="AlphaFoldDB" id="A0A7G2C551"/>
<protein>
    <submittedName>
        <fullName evidence="1">Uncharacterized protein</fullName>
    </submittedName>
</protein>
<accession>A0A7G2C551</accession>
<evidence type="ECO:0000313" key="1">
    <source>
        <dbReference type="EMBL" id="CAD2214850.1"/>
    </source>
</evidence>
<gene>
    <name evidence="1" type="ORF">ADEAN_000230100</name>
</gene>
<organism evidence="1 2">
    <name type="scientific">Angomonas deanei</name>
    <dbReference type="NCBI Taxonomy" id="59799"/>
    <lineage>
        <taxon>Eukaryota</taxon>
        <taxon>Discoba</taxon>
        <taxon>Euglenozoa</taxon>
        <taxon>Kinetoplastea</taxon>
        <taxon>Metakinetoplastina</taxon>
        <taxon>Trypanosomatida</taxon>
        <taxon>Trypanosomatidae</taxon>
        <taxon>Strigomonadinae</taxon>
        <taxon>Angomonas</taxon>
    </lineage>
</organism>
<dbReference type="InterPro" id="IPR016024">
    <property type="entry name" value="ARM-type_fold"/>
</dbReference>
<reference evidence="1 2" key="1">
    <citation type="submission" date="2020-08" db="EMBL/GenBank/DDBJ databases">
        <authorList>
            <person name="Newling K."/>
            <person name="Davey J."/>
            <person name="Forrester S."/>
        </authorList>
    </citation>
    <scope>NUCLEOTIDE SEQUENCE [LARGE SCALE GENOMIC DNA]</scope>
    <source>
        <strain evidence="2">Crithidia deanei Carvalho (ATCC PRA-265)</strain>
    </source>
</reference>
<evidence type="ECO:0000313" key="2">
    <source>
        <dbReference type="Proteomes" id="UP000515908"/>
    </source>
</evidence>
<dbReference type="OrthoDB" id="272364at2759"/>
<name>A0A7G2C551_9TRYP</name>